<dbReference type="CDD" id="cd00229">
    <property type="entry name" value="SGNH_hydrolase"/>
    <property type="match status" value="1"/>
</dbReference>
<dbReference type="SUPFAM" id="SSF52266">
    <property type="entry name" value="SGNH hydrolase"/>
    <property type="match status" value="1"/>
</dbReference>
<evidence type="ECO:0000313" key="2">
    <source>
        <dbReference type="EMBL" id="SES29474.1"/>
    </source>
</evidence>
<feature type="compositionally biased region" description="Polar residues" evidence="1">
    <location>
        <begin position="92"/>
        <end position="101"/>
    </location>
</feature>
<feature type="compositionally biased region" description="Low complexity" evidence="1">
    <location>
        <begin position="102"/>
        <end position="113"/>
    </location>
</feature>
<gene>
    <name evidence="2" type="ORF">SAMN04487884_12750</name>
</gene>
<reference evidence="2 3" key="1">
    <citation type="submission" date="2016-10" db="EMBL/GenBank/DDBJ databases">
        <authorList>
            <person name="de Groot N.N."/>
        </authorList>
    </citation>
    <scope>NUCLEOTIDE SEQUENCE [LARGE SCALE GENOMIC DNA]</scope>
    <source>
        <strain evidence="2 3">AR40</strain>
    </source>
</reference>
<feature type="compositionally biased region" description="Polar residues" evidence="1">
    <location>
        <begin position="60"/>
        <end position="85"/>
    </location>
</feature>
<dbReference type="PROSITE" id="PS51257">
    <property type="entry name" value="PROKAR_LIPOPROTEIN"/>
    <property type="match status" value="1"/>
</dbReference>
<evidence type="ECO:0008006" key="4">
    <source>
        <dbReference type="Google" id="ProtNLM"/>
    </source>
</evidence>
<sequence>MSIHKLLSTASLIMTVSLITGCTSPSFPKLGVSGEEMSGLSSSSTDSANSASVTDSSISDQASAQTTMVSGQAANGASQDASSDSGEYLNSGEASTGATYNTEASSEATTETTTVKKDPYGGGNEPVPDGDLQLVFIGDSQFDNWRNSSTSISELVGEEMNALHYNLGVGGTCAAVKRDQSGNSTDKNDNDYEEANFTAICHMLKGDLEISSYSNSISEEFSTVLYSIQPEKVDYYIIEYGYNDYYMGLDIYNENDPYDEHTYYGALNLGIKMLKEISPSAHFIICTPCYCRFYNGDGKDMGDAYNISKGQGSLAYYADYALRLADNIGARKLDAISGTTFNLNSYTYKEYLEDPIHLGYKGRLVYSKALRRIILDDMGIYNADKEGSVNSMLSIADY</sequence>
<protein>
    <recommendedName>
        <fullName evidence="4">GDSL-like Lipase/Acylhydrolase</fullName>
    </recommendedName>
</protein>
<name>A0A1H9W6Q2_BUTFI</name>
<evidence type="ECO:0000313" key="3">
    <source>
        <dbReference type="Proteomes" id="UP000182584"/>
    </source>
</evidence>
<organism evidence="2 3">
    <name type="scientific">Butyrivibrio fibrisolvens</name>
    <dbReference type="NCBI Taxonomy" id="831"/>
    <lineage>
        <taxon>Bacteria</taxon>
        <taxon>Bacillati</taxon>
        <taxon>Bacillota</taxon>
        <taxon>Clostridia</taxon>
        <taxon>Lachnospirales</taxon>
        <taxon>Lachnospiraceae</taxon>
        <taxon>Butyrivibrio</taxon>
    </lineage>
</organism>
<dbReference type="RefSeq" id="WP_074758170.1">
    <property type="nucleotide sequence ID" value="NZ_FOGJ01000027.1"/>
</dbReference>
<accession>A0A1H9W6Q2</accession>
<proteinExistence type="predicted"/>
<dbReference type="Proteomes" id="UP000182584">
    <property type="component" value="Unassembled WGS sequence"/>
</dbReference>
<dbReference type="InterPro" id="IPR036514">
    <property type="entry name" value="SGNH_hydro_sf"/>
</dbReference>
<dbReference type="AlphaFoldDB" id="A0A1H9W6Q2"/>
<dbReference type="Gene3D" id="3.40.50.1110">
    <property type="entry name" value="SGNH hydrolase"/>
    <property type="match status" value="1"/>
</dbReference>
<feature type="compositionally biased region" description="Low complexity" evidence="1">
    <location>
        <begin position="33"/>
        <end position="59"/>
    </location>
</feature>
<dbReference type="OrthoDB" id="2047299at2"/>
<dbReference type="EMBL" id="FOGJ01000027">
    <property type="protein sequence ID" value="SES29474.1"/>
    <property type="molecule type" value="Genomic_DNA"/>
</dbReference>
<evidence type="ECO:0000256" key="1">
    <source>
        <dbReference type="SAM" id="MobiDB-lite"/>
    </source>
</evidence>
<feature type="region of interest" description="Disordered" evidence="1">
    <location>
        <begin position="33"/>
        <end position="130"/>
    </location>
</feature>